<comment type="caution">
    <text evidence="1">The sequence shown here is derived from an EMBL/GenBank/DDBJ whole genome shotgun (WGS) entry which is preliminary data.</text>
</comment>
<evidence type="ECO:0000313" key="1">
    <source>
        <dbReference type="EMBL" id="GFM36779.1"/>
    </source>
</evidence>
<dbReference type="EMBL" id="BLVP01000007">
    <property type="protein sequence ID" value="GFM36779.1"/>
    <property type="molecule type" value="Genomic_DNA"/>
</dbReference>
<protein>
    <submittedName>
        <fullName evidence="1">Uncharacterized protein</fullName>
    </submittedName>
</protein>
<keyword evidence="2" id="KW-1185">Reference proteome</keyword>
<evidence type="ECO:0000313" key="2">
    <source>
        <dbReference type="Proteomes" id="UP000503820"/>
    </source>
</evidence>
<dbReference type="AlphaFoldDB" id="A0A7J0BSV3"/>
<sequence>MSITLITTPNYWKTSRKNTSATPAAKETFAALFDEKPNGTATSLSEQQAATAGTDKAPSIEYYAAQARAHREAQVAADISGKGEYTPYFIPRTSPLPSGVTAAEADTRPEFFQGREVVGYMNELPVTEESPEEEAAAVADLTARMLARGQREDELVFIKVNKPVFEEPTGPLIGHHVATAVMLTIPLLQPESLPRAAAELQHAFNTKHPA</sequence>
<dbReference type="Proteomes" id="UP000503820">
    <property type="component" value="Unassembled WGS sequence"/>
</dbReference>
<name>A0A7J0BSV3_9BACT</name>
<accession>A0A7J0BSV3</accession>
<reference evidence="1 2" key="1">
    <citation type="submission" date="2020-05" db="EMBL/GenBank/DDBJ databases">
        <title>Draft genome sequence of Desulfovibrio psychrotolerans JS1T.</title>
        <authorList>
            <person name="Ueno A."/>
            <person name="Tamazawa S."/>
            <person name="Tamamura S."/>
            <person name="Murakami T."/>
            <person name="Kiyama T."/>
            <person name="Inomata H."/>
            <person name="Amano Y."/>
            <person name="Miyakawa K."/>
            <person name="Tamaki H."/>
            <person name="Naganuma T."/>
            <person name="Kaneko K."/>
        </authorList>
    </citation>
    <scope>NUCLEOTIDE SEQUENCE [LARGE SCALE GENOMIC DNA]</scope>
    <source>
        <strain evidence="1 2">JS1</strain>
    </source>
</reference>
<proteinExistence type="predicted"/>
<dbReference type="RefSeq" id="WP_174409435.1">
    <property type="nucleotide sequence ID" value="NZ_BLVP01000007.1"/>
</dbReference>
<organism evidence="1 2">
    <name type="scientific">Desulfovibrio psychrotolerans</name>
    <dbReference type="NCBI Taxonomy" id="415242"/>
    <lineage>
        <taxon>Bacteria</taxon>
        <taxon>Pseudomonadati</taxon>
        <taxon>Thermodesulfobacteriota</taxon>
        <taxon>Desulfovibrionia</taxon>
        <taxon>Desulfovibrionales</taxon>
        <taxon>Desulfovibrionaceae</taxon>
        <taxon>Desulfovibrio</taxon>
    </lineage>
</organism>
<gene>
    <name evidence="1" type="ORF">DSM19430T_14630</name>
</gene>